<accession>A0A9P0W0P9</accession>
<proteinExistence type="predicted"/>
<reference evidence="2" key="1">
    <citation type="submission" date="2022-03" db="EMBL/GenBank/DDBJ databases">
        <authorList>
            <person name="Legras J.-L."/>
            <person name="Devillers H."/>
            <person name="Grondin C."/>
        </authorList>
    </citation>
    <scope>NUCLEOTIDE SEQUENCE</scope>
    <source>
        <strain evidence="2">CLIB 1423</strain>
    </source>
</reference>
<name>A0A9P0W0P9_9ASCO</name>
<dbReference type="AlphaFoldDB" id="A0A9P0W0P9"/>
<dbReference type="EMBL" id="CAKXYY010000023">
    <property type="protein sequence ID" value="CAH2355257.1"/>
    <property type="molecule type" value="Genomic_DNA"/>
</dbReference>
<feature type="region of interest" description="Disordered" evidence="1">
    <location>
        <begin position="101"/>
        <end position="121"/>
    </location>
</feature>
<dbReference type="OrthoDB" id="3986620at2759"/>
<sequence>MSLNQDSLFLKLPAPQKLAEKGASSSVDQLLHDLKNKVEYSALIDTCYFLLKDGDLSYEESLKVWEIRLILHIFDGGISIAKKEGINLNNELYLIENKSREPPAAPQAPGVPSSRTGSLTNASATGNEATLPIYPLPRNNNSQISHSLLILLLRLKSIPNLNLVNELYKLTYQSRLKASSNSKEPEVISLQLANLSYDIIVVLTITKNYLTLVNFIQSIRYELDIGSAYSSRLALLWLIIKLILHVKKYASTTAGNTDSLTDALVQQYQKDFNGISKSTLSEFQYILNNFNPNLSVGSVNDGVNEITLELLVSRAQKGLISGRIICCTLGLWNLQNRFGVELRDGELVFEKKAKENKEEGTEGTERAKTVEECYSEVTHRWLGNINRVYCLE</sequence>
<evidence type="ECO:0000313" key="3">
    <source>
        <dbReference type="Proteomes" id="UP000837801"/>
    </source>
</evidence>
<evidence type="ECO:0000256" key="1">
    <source>
        <dbReference type="SAM" id="MobiDB-lite"/>
    </source>
</evidence>
<protein>
    <submittedName>
        <fullName evidence="2">Uncharacterized protein</fullName>
    </submittedName>
</protein>
<gene>
    <name evidence="2" type="ORF">CLIB1423_23S01332</name>
</gene>
<comment type="caution">
    <text evidence="2">The sequence shown here is derived from an EMBL/GenBank/DDBJ whole genome shotgun (WGS) entry which is preliminary data.</text>
</comment>
<keyword evidence="3" id="KW-1185">Reference proteome</keyword>
<evidence type="ECO:0000313" key="2">
    <source>
        <dbReference type="EMBL" id="CAH2355257.1"/>
    </source>
</evidence>
<dbReference type="Proteomes" id="UP000837801">
    <property type="component" value="Unassembled WGS sequence"/>
</dbReference>
<organism evidence="2 3">
    <name type="scientific">[Candida] railenensis</name>
    <dbReference type="NCBI Taxonomy" id="45579"/>
    <lineage>
        <taxon>Eukaryota</taxon>
        <taxon>Fungi</taxon>
        <taxon>Dikarya</taxon>
        <taxon>Ascomycota</taxon>
        <taxon>Saccharomycotina</taxon>
        <taxon>Pichiomycetes</taxon>
        <taxon>Debaryomycetaceae</taxon>
        <taxon>Kurtzmaniella</taxon>
    </lineage>
</organism>